<evidence type="ECO:0000313" key="2">
    <source>
        <dbReference type="EMBL" id="ADG30048.1"/>
    </source>
</evidence>
<organism evidence="2">
    <name type="scientific">Thiomonas intermedia (strain K12)</name>
    <name type="common">Thiobacillus intermedius</name>
    <dbReference type="NCBI Taxonomy" id="75379"/>
    <lineage>
        <taxon>Bacteria</taxon>
        <taxon>Pseudomonadati</taxon>
        <taxon>Pseudomonadota</taxon>
        <taxon>Betaproteobacteria</taxon>
        <taxon>Burkholderiales</taxon>
        <taxon>Thiomonas</taxon>
    </lineage>
</organism>
<feature type="transmembrane region" description="Helical" evidence="1">
    <location>
        <begin position="22"/>
        <end position="45"/>
    </location>
</feature>
<dbReference type="AlphaFoldDB" id="D5X6C1"/>
<name>D5X6C1_THIK1</name>
<dbReference type="STRING" id="75379.Tint_0648"/>
<keyword evidence="1" id="KW-0812">Transmembrane</keyword>
<dbReference type="EMBL" id="CP002021">
    <property type="protein sequence ID" value="ADG30048.1"/>
    <property type="molecule type" value="Genomic_DNA"/>
</dbReference>
<dbReference type="KEGG" id="tin:Tint_0648"/>
<sequence>MTVKTTNNLGVLLRSYEALHNWRALAVLAGSFVLGGLAISGGAAARRRA</sequence>
<protein>
    <submittedName>
        <fullName evidence="2">Uncharacterized protein</fullName>
    </submittedName>
</protein>
<keyword evidence="1" id="KW-1133">Transmembrane helix</keyword>
<dbReference type="HOGENOM" id="CLU_3141741_0_0_4"/>
<reference evidence="2" key="1">
    <citation type="submission" date="2010-04" db="EMBL/GenBank/DDBJ databases">
        <title>Complete sequence of Thiomonas intermedia K12.</title>
        <authorList>
            <consortium name="US DOE Joint Genome Institute"/>
            <person name="Lucas S."/>
            <person name="Copeland A."/>
            <person name="Lapidus A."/>
            <person name="Cheng J.-F."/>
            <person name="Bruce D."/>
            <person name="Goodwin L."/>
            <person name="Pitluck S."/>
            <person name="Davenport K."/>
            <person name="Detter J.C."/>
            <person name="Han C."/>
            <person name="Tapia R."/>
            <person name="Land M."/>
            <person name="Hauser L."/>
            <person name="Kyrpides N."/>
            <person name="Ovchinnikova G."/>
            <person name="Kerfeld C.A."/>
            <person name="Cannon G.C."/>
            <person name="Heinhorst S."/>
            <person name="Woyke T."/>
        </authorList>
    </citation>
    <scope>NUCLEOTIDE SEQUENCE [LARGE SCALE GENOMIC DNA]</scope>
    <source>
        <strain evidence="2">K12</strain>
    </source>
</reference>
<keyword evidence="1" id="KW-0472">Membrane</keyword>
<gene>
    <name evidence="2" type="ordered locus">Tint_0648</name>
</gene>
<proteinExistence type="predicted"/>
<accession>D5X6C1</accession>
<evidence type="ECO:0000256" key="1">
    <source>
        <dbReference type="SAM" id="Phobius"/>
    </source>
</evidence>